<dbReference type="EMBL" id="JBBAYM010000402">
    <property type="protein sequence ID" value="MEI5617260.1"/>
    <property type="molecule type" value="Genomic_DNA"/>
</dbReference>
<keyword evidence="4" id="KW-1185">Reference proteome</keyword>
<dbReference type="SUPFAM" id="SSF51215">
    <property type="entry name" value="Regulatory protein AraC"/>
    <property type="match status" value="1"/>
</dbReference>
<dbReference type="RefSeq" id="WP_336559148.1">
    <property type="nucleotide sequence ID" value="NZ_JBBAYM010000402.1"/>
</dbReference>
<organism evidence="3 4">
    <name type="scientific">Streptomyces brasiliscabiei</name>
    <dbReference type="NCBI Taxonomy" id="2736302"/>
    <lineage>
        <taxon>Bacteria</taxon>
        <taxon>Bacillati</taxon>
        <taxon>Actinomycetota</taxon>
        <taxon>Actinomycetes</taxon>
        <taxon>Kitasatosporales</taxon>
        <taxon>Streptomycetaceae</taxon>
        <taxon>Streptomyces</taxon>
    </lineage>
</organism>
<evidence type="ECO:0000259" key="2">
    <source>
        <dbReference type="Pfam" id="PF02311"/>
    </source>
</evidence>
<reference evidence="3 4" key="1">
    <citation type="submission" date="2024-03" db="EMBL/GenBank/DDBJ databases">
        <title>First Report of Pectobacterium brasiliscabiei causing potato scab in china.</title>
        <authorList>
            <person name="Handique U."/>
        </authorList>
    </citation>
    <scope>NUCLEOTIDE SEQUENCE [LARGE SCALE GENOMIC DNA]</scope>
    <source>
        <strain evidence="3 4">ZRIMU1503</strain>
    </source>
</reference>
<protein>
    <submittedName>
        <fullName evidence="3">AraC family ligand binding domain-containing protein</fullName>
    </submittedName>
</protein>
<dbReference type="Pfam" id="PF02311">
    <property type="entry name" value="AraC_binding"/>
    <property type="match status" value="1"/>
</dbReference>
<accession>A0ABU8GXZ5</accession>
<feature type="domain" description="AraC-type arabinose-binding/dimerisation" evidence="2">
    <location>
        <begin position="2"/>
        <end position="88"/>
    </location>
</feature>
<proteinExistence type="predicted"/>
<evidence type="ECO:0000313" key="4">
    <source>
        <dbReference type="Proteomes" id="UP001365781"/>
    </source>
</evidence>
<evidence type="ECO:0000256" key="1">
    <source>
        <dbReference type="ARBA" id="ARBA00023125"/>
    </source>
</evidence>
<feature type="non-terminal residue" evidence="3">
    <location>
        <position position="89"/>
    </location>
</feature>
<dbReference type="Proteomes" id="UP001365781">
    <property type="component" value="Unassembled WGS sequence"/>
</dbReference>
<dbReference type="InterPro" id="IPR037923">
    <property type="entry name" value="HTH-like"/>
</dbReference>
<feature type="non-terminal residue" evidence="3">
    <location>
        <position position="1"/>
    </location>
</feature>
<dbReference type="InterPro" id="IPR003313">
    <property type="entry name" value="AraC-bd"/>
</dbReference>
<evidence type="ECO:0000313" key="3">
    <source>
        <dbReference type="EMBL" id="MEI5617260.1"/>
    </source>
</evidence>
<keyword evidence="1" id="KW-0238">DNA-binding</keyword>
<name>A0ABU8GXZ5_9ACTN</name>
<sequence>AVTEAGGASFRARNRTDQTRTGAVLVFNPEEAHASRLDERSRWRYRALYVAADLVREVAETLGFPVLPAIDRNQIDDAGLAAAFGRAHW</sequence>
<gene>
    <name evidence="3" type="ORF">WB403_50075</name>
</gene>
<comment type="caution">
    <text evidence="3">The sequence shown here is derived from an EMBL/GenBank/DDBJ whole genome shotgun (WGS) entry which is preliminary data.</text>
</comment>